<evidence type="ECO:0000256" key="1">
    <source>
        <dbReference type="SAM" id="SignalP"/>
    </source>
</evidence>
<dbReference type="AlphaFoldDB" id="A0A285ZXD6"/>
<evidence type="ECO:0000313" key="2">
    <source>
        <dbReference type="EMBL" id="SOD14322.1"/>
    </source>
</evidence>
<dbReference type="PROSITE" id="PS51257">
    <property type="entry name" value="PROKAR_LIPOPROTEIN"/>
    <property type="match status" value="1"/>
</dbReference>
<feature type="chain" id="PRO_5012809420" description="Lipoprotein" evidence="1">
    <location>
        <begin position="31"/>
        <end position="183"/>
    </location>
</feature>
<proteinExistence type="predicted"/>
<evidence type="ECO:0000313" key="3">
    <source>
        <dbReference type="Proteomes" id="UP000219281"/>
    </source>
</evidence>
<keyword evidence="3" id="KW-1185">Reference proteome</keyword>
<sequence length="183" mass="20820">MVYTFKSFTAQLCLATILIFSLLFQSCSEPADKFFDTAVLNTNMINDFATPRLAKHISDNTIEFADIPSSKTKGDEAVNDVKNKILYLEKSLKDIKGLSDSDKLRKAIKEESVALYVFVIPVYQKEYMAYAKLCDAKASKEEREQLAKSIEQKYYADFELKFSALLTKGKAFAEQHNIPVNWN</sequence>
<reference evidence="3" key="1">
    <citation type="submission" date="2017-09" db="EMBL/GenBank/DDBJ databases">
        <authorList>
            <person name="Varghese N."/>
            <person name="Submissions S."/>
        </authorList>
    </citation>
    <scope>NUCLEOTIDE SEQUENCE [LARGE SCALE GENOMIC DNA]</scope>
    <source>
        <strain evidence="3">CGMCC 1.12803</strain>
    </source>
</reference>
<feature type="signal peptide" evidence="1">
    <location>
        <begin position="1"/>
        <end position="30"/>
    </location>
</feature>
<gene>
    <name evidence="2" type="ORF">SAMN06297358_1516</name>
</gene>
<evidence type="ECO:0008006" key="4">
    <source>
        <dbReference type="Google" id="ProtNLM"/>
    </source>
</evidence>
<dbReference type="EMBL" id="OCMT01000002">
    <property type="protein sequence ID" value="SOD14322.1"/>
    <property type="molecule type" value="Genomic_DNA"/>
</dbReference>
<name>A0A285ZXD6_9SPHI</name>
<organism evidence="2 3">
    <name type="scientific">Pedobacter xixiisoli</name>
    <dbReference type="NCBI Taxonomy" id="1476464"/>
    <lineage>
        <taxon>Bacteria</taxon>
        <taxon>Pseudomonadati</taxon>
        <taxon>Bacteroidota</taxon>
        <taxon>Sphingobacteriia</taxon>
        <taxon>Sphingobacteriales</taxon>
        <taxon>Sphingobacteriaceae</taxon>
        <taxon>Pedobacter</taxon>
    </lineage>
</organism>
<keyword evidence="1" id="KW-0732">Signal</keyword>
<accession>A0A285ZXD6</accession>
<dbReference type="Proteomes" id="UP000219281">
    <property type="component" value="Unassembled WGS sequence"/>
</dbReference>
<protein>
    <recommendedName>
        <fullName evidence="4">Lipoprotein</fullName>
    </recommendedName>
</protein>
<dbReference type="OrthoDB" id="1191109at2"/>
<dbReference type="RefSeq" id="WP_097130526.1">
    <property type="nucleotide sequence ID" value="NZ_OCMT01000002.1"/>
</dbReference>